<protein>
    <submittedName>
        <fullName evidence="1">Uncharacterized protein</fullName>
    </submittedName>
</protein>
<proteinExistence type="predicted"/>
<reference evidence="1" key="1">
    <citation type="journal article" date="2020" name="mSystems">
        <title>Genome- and Community-Level Interaction Insights into Carbon Utilization and Element Cycling Functions of Hydrothermarchaeota in Hydrothermal Sediment.</title>
        <authorList>
            <person name="Zhou Z."/>
            <person name="Liu Y."/>
            <person name="Xu W."/>
            <person name="Pan J."/>
            <person name="Luo Z.H."/>
            <person name="Li M."/>
        </authorList>
    </citation>
    <scope>NUCLEOTIDE SEQUENCE [LARGE SCALE GENOMIC DNA]</scope>
    <source>
        <strain evidence="1">SpSt-855</strain>
    </source>
</reference>
<organism evidence="1">
    <name type="scientific">Acidobacterium capsulatum</name>
    <dbReference type="NCBI Taxonomy" id="33075"/>
    <lineage>
        <taxon>Bacteria</taxon>
        <taxon>Pseudomonadati</taxon>
        <taxon>Acidobacteriota</taxon>
        <taxon>Terriglobia</taxon>
        <taxon>Terriglobales</taxon>
        <taxon>Acidobacteriaceae</taxon>
        <taxon>Acidobacterium</taxon>
    </lineage>
</organism>
<sequence length="262" mass="28459">MTPLEALLELLGRMGASEGGAVLVSDAELSRWPTEAVRKLKSQKLLVRASPAVSVVCPGCKEECTMPVNTMPAGKGPAASFVVCDKRDDINRVTLPVDSLKQWRCDADAVGAFVAQGLGLRAESQRKGDAGLRELGLVKGKKRSQMVCLRAGEALELVAGQNAVPLTELVSYGAEGFAVDMGAIRQLVDAATTGDPHHTPSSVQREARKLKTQAIHASWQKEYRALKKRRPGMSDVWYSQQIEKLSIGNERSAETIRKHMKR</sequence>
<dbReference type="EMBL" id="DTKL01000080">
    <property type="protein sequence ID" value="HGY95557.1"/>
    <property type="molecule type" value="Genomic_DNA"/>
</dbReference>
<gene>
    <name evidence="1" type="ORF">ENW50_12865</name>
</gene>
<dbReference type="AlphaFoldDB" id="A0A7V4XUT9"/>
<name>A0A7V4XUT9_9BACT</name>
<evidence type="ECO:0000313" key="1">
    <source>
        <dbReference type="EMBL" id="HGY95557.1"/>
    </source>
</evidence>
<comment type="caution">
    <text evidence="1">The sequence shown here is derived from an EMBL/GenBank/DDBJ whole genome shotgun (WGS) entry which is preliminary data.</text>
</comment>
<accession>A0A7V4XUT9</accession>